<dbReference type="PANTHER" id="PTHR12356:SF3">
    <property type="entry name" value="NUCLEAR MIGRATION PROTEIN NUDC"/>
    <property type="match status" value="1"/>
</dbReference>
<comment type="caution">
    <text evidence="9">The sequence shown here is derived from an EMBL/GenBank/DDBJ whole genome shotgun (WGS) entry which is preliminary data.</text>
</comment>
<dbReference type="GO" id="GO:0006457">
    <property type="term" value="P:protein folding"/>
    <property type="evidence" value="ECO:0007669"/>
    <property type="project" value="TreeGrafter"/>
</dbReference>
<sequence length="386" mass="44338">ASSGLWRRLLVDILRKLIRNLNRWSRKLIRNLDWQSVLMASEAEDRFDGLLLRLAEEHTEGGIKELLHTFFGFLRRKTDFYTGVNRGEAEKVVLEAFRKNEALALKAKREKEREKERKEREKEEKKRKEKAASIRTTTDAQPGIMEVTDEEAAEIEREKSEKSAPPTSPPDGPSATPATPSSTQENATDAKENKSSKVKDDSEEEEDEDAKGKLKPNSGNGGDLPNYTWTQTLQEAEVRVPSGVTFPIKGRDVVVDFQPKHLKVGLKGHEPIIDGALYNKVKVEECFWTIEDRKLIIVHLEKINRMEWWSRIVTTDPEVNTKKVQPENSKLSDLDGETRGMVEKMMYDQRQKEMGLPTSEDQKKQDVLKKFMEQHPEMDFSKAKFS</sequence>
<comment type="similarity">
    <text evidence="2">Belongs to the nudC family.</text>
</comment>
<evidence type="ECO:0000256" key="6">
    <source>
        <dbReference type="ARBA" id="ARBA00030427"/>
    </source>
</evidence>
<dbReference type="Pfam" id="PF04969">
    <property type="entry name" value="CS"/>
    <property type="match status" value="1"/>
</dbReference>
<feature type="non-terminal residue" evidence="9">
    <location>
        <position position="386"/>
    </location>
</feature>
<feature type="compositionally biased region" description="Basic and acidic residues" evidence="7">
    <location>
        <begin position="107"/>
        <end position="132"/>
    </location>
</feature>
<evidence type="ECO:0000256" key="2">
    <source>
        <dbReference type="ARBA" id="ARBA00010513"/>
    </source>
</evidence>
<accession>A0AA35QZ81</accession>
<dbReference type="InterPro" id="IPR037898">
    <property type="entry name" value="NudC_fam"/>
</dbReference>
<dbReference type="InterPro" id="IPR007052">
    <property type="entry name" value="CS_dom"/>
</dbReference>
<feature type="compositionally biased region" description="Polar residues" evidence="7">
    <location>
        <begin position="176"/>
        <end position="187"/>
    </location>
</feature>
<evidence type="ECO:0000256" key="4">
    <source>
        <dbReference type="ARBA" id="ARBA00022490"/>
    </source>
</evidence>
<feature type="compositionally biased region" description="Basic and acidic residues" evidence="7">
    <location>
        <begin position="188"/>
        <end position="200"/>
    </location>
</feature>
<dbReference type="EMBL" id="CASHTH010000294">
    <property type="protein sequence ID" value="CAI7997129.1"/>
    <property type="molecule type" value="Genomic_DNA"/>
</dbReference>
<dbReference type="AlphaFoldDB" id="A0AA35QZ81"/>
<keyword evidence="10" id="KW-1185">Reference proteome</keyword>
<dbReference type="GO" id="GO:0051082">
    <property type="term" value="F:unfolded protein binding"/>
    <property type="evidence" value="ECO:0007669"/>
    <property type="project" value="TreeGrafter"/>
</dbReference>
<keyword evidence="4" id="KW-0963">Cytoplasm</keyword>
<name>A0AA35QZ81_GEOBA</name>
<dbReference type="PANTHER" id="PTHR12356">
    <property type="entry name" value="NUCLEAR MOVEMENT PROTEIN NUDC"/>
    <property type="match status" value="1"/>
</dbReference>
<gene>
    <name evidence="9" type="ORF">GBAR_LOCUS2071</name>
</gene>
<evidence type="ECO:0000256" key="7">
    <source>
        <dbReference type="SAM" id="MobiDB-lite"/>
    </source>
</evidence>
<dbReference type="GO" id="GO:0005737">
    <property type="term" value="C:cytoplasm"/>
    <property type="evidence" value="ECO:0007669"/>
    <property type="project" value="UniProtKB-SubCell"/>
</dbReference>
<dbReference type="InterPro" id="IPR008978">
    <property type="entry name" value="HSP20-like_chaperone"/>
</dbReference>
<dbReference type="SUPFAM" id="SSF49764">
    <property type="entry name" value="HSP20-like chaperones"/>
    <property type="match status" value="1"/>
</dbReference>
<dbReference type="CDD" id="cd06492">
    <property type="entry name" value="p23_mNUDC_like"/>
    <property type="match status" value="1"/>
</dbReference>
<dbReference type="Proteomes" id="UP001174909">
    <property type="component" value="Unassembled WGS sequence"/>
</dbReference>
<keyword evidence="5" id="KW-0597">Phosphoprotein</keyword>
<evidence type="ECO:0000313" key="10">
    <source>
        <dbReference type="Proteomes" id="UP001174909"/>
    </source>
</evidence>
<evidence type="ECO:0000256" key="3">
    <source>
        <dbReference type="ARBA" id="ARBA00017641"/>
    </source>
</evidence>
<dbReference type="Gene3D" id="2.60.40.790">
    <property type="match status" value="1"/>
</dbReference>
<evidence type="ECO:0000256" key="1">
    <source>
        <dbReference type="ARBA" id="ARBA00004496"/>
    </source>
</evidence>
<evidence type="ECO:0000259" key="8">
    <source>
        <dbReference type="PROSITE" id="PS51203"/>
    </source>
</evidence>
<dbReference type="InterPro" id="IPR025934">
    <property type="entry name" value="NudC_N_dom"/>
</dbReference>
<evidence type="ECO:0000256" key="5">
    <source>
        <dbReference type="ARBA" id="ARBA00022553"/>
    </source>
</evidence>
<protein>
    <recommendedName>
        <fullName evidence="3">Nuclear migration protein nudC</fullName>
    </recommendedName>
    <alternativeName>
        <fullName evidence="6">Nuclear distribution protein C homolog</fullName>
    </alternativeName>
</protein>
<comment type="subcellular location">
    <subcellularLocation>
        <location evidence="1">Cytoplasm</location>
    </subcellularLocation>
</comment>
<feature type="region of interest" description="Disordered" evidence="7">
    <location>
        <begin position="107"/>
        <end position="227"/>
    </location>
</feature>
<feature type="domain" description="CS" evidence="8">
    <location>
        <begin position="222"/>
        <end position="313"/>
    </location>
</feature>
<organism evidence="9 10">
    <name type="scientific">Geodia barretti</name>
    <name type="common">Barrett's horny sponge</name>
    <dbReference type="NCBI Taxonomy" id="519541"/>
    <lineage>
        <taxon>Eukaryota</taxon>
        <taxon>Metazoa</taxon>
        <taxon>Porifera</taxon>
        <taxon>Demospongiae</taxon>
        <taxon>Heteroscleromorpha</taxon>
        <taxon>Tetractinellida</taxon>
        <taxon>Astrophorina</taxon>
        <taxon>Geodiidae</taxon>
        <taxon>Geodia</taxon>
    </lineage>
</organism>
<evidence type="ECO:0000313" key="9">
    <source>
        <dbReference type="EMBL" id="CAI7997129.1"/>
    </source>
</evidence>
<dbReference type="Pfam" id="PF14050">
    <property type="entry name" value="Nudc_N"/>
    <property type="match status" value="1"/>
</dbReference>
<dbReference type="FunFam" id="2.60.40.790:FF:000001">
    <property type="entry name" value="Nuclear migration protein nudC"/>
    <property type="match status" value="1"/>
</dbReference>
<proteinExistence type="inferred from homology"/>
<dbReference type="PROSITE" id="PS51203">
    <property type="entry name" value="CS"/>
    <property type="match status" value="1"/>
</dbReference>
<reference evidence="9" key="1">
    <citation type="submission" date="2023-03" db="EMBL/GenBank/DDBJ databases">
        <authorList>
            <person name="Steffen K."/>
            <person name="Cardenas P."/>
        </authorList>
    </citation>
    <scope>NUCLEOTIDE SEQUENCE</scope>
</reference>